<evidence type="ECO:0000313" key="2">
    <source>
        <dbReference type="Proteomes" id="UP000198535"/>
    </source>
</evidence>
<keyword evidence="2" id="KW-1185">Reference proteome</keyword>
<organism evidence="1 2">
    <name type="scientific">Methanolobus profundi</name>
    <dbReference type="NCBI Taxonomy" id="487685"/>
    <lineage>
        <taxon>Archaea</taxon>
        <taxon>Methanobacteriati</taxon>
        <taxon>Methanobacteriota</taxon>
        <taxon>Stenosarchaea group</taxon>
        <taxon>Methanomicrobia</taxon>
        <taxon>Methanosarcinales</taxon>
        <taxon>Methanosarcinaceae</taxon>
        <taxon>Methanolobus</taxon>
    </lineage>
</organism>
<protein>
    <submittedName>
        <fullName evidence="1">Uncharacterized protein</fullName>
    </submittedName>
</protein>
<dbReference type="STRING" id="487685.SAMN04488696_2781"/>
<dbReference type="AlphaFoldDB" id="A0A1I4ULQ9"/>
<sequence>MTGQLNGSKPSSSLCRKVESAVRVCPRKTLTRPTPFGPMVRSNLPMRVHRRPGRMFRIAKIWRREINLPNQPNLRC</sequence>
<name>A0A1I4ULQ9_9EURY</name>
<dbReference type="EMBL" id="FOUJ01000007">
    <property type="protein sequence ID" value="SFM89939.1"/>
    <property type="molecule type" value="Genomic_DNA"/>
</dbReference>
<proteinExistence type="predicted"/>
<reference evidence="2" key="1">
    <citation type="submission" date="2016-10" db="EMBL/GenBank/DDBJ databases">
        <authorList>
            <person name="Varghese N."/>
            <person name="Submissions S."/>
        </authorList>
    </citation>
    <scope>NUCLEOTIDE SEQUENCE [LARGE SCALE GENOMIC DNA]</scope>
    <source>
        <strain evidence="2">Mob M</strain>
    </source>
</reference>
<gene>
    <name evidence="1" type="ORF">SAMN04488696_2781</name>
</gene>
<accession>A0A1I4ULQ9</accession>
<evidence type="ECO:0000313" key="1">
    <source>
        <dbReference type="EMBL" id="SFM89939.1"/>
    </source>
</evidence>
<dbReference type="Proteomes" id="UP000198535">
    <property type="component" value="Unassembled WGS sequence"/>
</dbReference>